<organism evidence="1 2">
    <name type="scientific">Sphaeroforma arctica JP610</name>
    <dbReference type="NCBI Taxonomy" id="667725"/>
    <lineage>
        <taxon>Eukaryota</taxon>
        <taxon>Ichthyosporea</taxon>
        <taxon>Ichthyophonida</taxon>
        <taxon>Sphaeroforma</taxon>
    </lineage>
</organism>
<reference evidence="1 2" key="1">
    <citation type="submission" date="2011-02" db="EMBL/GenBank/DDBJ databases">
        <title>The Genome Sequence of Sphaeroforma arctica JP610.</title>
        <authorList>
            <consortium name="The Broad Institute Genome Sequencing Platform"/>
            <person name="Russ C."/>
            <person name="Cuomo C."/>
            <person name="Young S.K."/>
            <person name="Zeng Q."/>
            <person name="Gargeya S."/>
            <person name="Alvarado L."/>
            <person name="Berlin A."/>
            <person name="Chapman S.B."/>
            <person name="Chen Z."/>
            <person name="Freedman E."/>
            <person name="Gellesch M."/>
            <person name="Goldberg J."/>
            <person name="Griggs A."/>
            <person name="Gujja S."/>
            <person name="Heilman E."/>
            <person name="Heiman D."/>
            <person name="Howarth C."/>
            <person name="Mehta T."/>
            <person name="Neiman D."/>
            <person name="Pearson M."/>
            <person name="Roberts A."/>
            <person name="Saif S."/>
            <person name="Shea T."/>
            <person name="Shenoy N."/>
            <person name="Sisk P."/>
            <person name="Stolte C."/>
            <person name="Sykes S."/>
            <person name="White J."/>
            <person name="Yandava C."/>
            <person name="Burger G."/>
            <person name="Gray M.W."/>
            <person name="Holland P.W.H."/>
            <person name="King N."/>
            <person name="Lang F.B.F."/>
            <person name="Roger A.J."/>
            <person name="Ruiz-Trillo I."/>
            <person name="Haas B."/>
            <person name="Nusbaum C."/>
            <person name="Birren B."/>
        </authorList>
    </citation>
    <scope>NUCLEOTIDE SEQUENCE [LARGE SCALE GENOMIC DNA]</scope>
    <source>
        <strain evidence="1 2">JP610</strain>
    </source>
</reference>
<proteinExistence type="predicted"/>
<dbReference type="Proteomes" id="UP000054560">
    <property type="component" value="Unassembled WGS sequence"/>
</dbReference>
<gene>
    <name evidence="1" type="ORF">SARC_12698</name>
</gene>
<dbReference type="EMBL" id="KQ244108">
    <property type="protein sequence ID" value="KNC74764.1"/>
    <property type="molecule type" value="Genomic_DNA"/>
</dbReference>
<accession>A0A0L0FDC0</accession>
<protein>
    <submittedName>
        <fullName evidence="1">Uncharacterized protein</fullName>
    </submittedName>
</protein>
<evidence type="ECO:0000313" key="1">
    <source>
        <dbReference type="EMBL" id="KNC74764.1"/>
    </source>
</evidence>
<name>A0A0L0FDC0_9EUKA</name>
<evidence type="ECO:0000313" key="2">
    <source>
        <dbReference type="Proteomes" id="UP000054560"/>
    </source>
</evidence>
<sequence>MAGRDFKDHKSLELQDRVLFLLEPEQGPEAMVHEAVAAVRDRRAQLEQQTRANLRREDVCFTVSCRLESLISVAREVARLDFAVGWAGTGSGGSSTLNAWG</sequence>
<dbReference type="AlphaFoldDB" id="A0A0L0FDC0"/>
<dbReference type="RefSeq" id="XP_014148666.1">
    <property type="nucleotide sequence ID" value="XM_014293191.1"/>
</dbReference>
<dbReference type="GeneID" id="25913202"/>
<keyword evidence="2" id="KW-1185">Reference proteome</keyword>